<accession>A0A328D9A6</accession>
<keyword evidence="1" id="KW-0812">Transmembrane</keyword>
<comment type="caution">
    <text evidence="2">The sequence shown here is derived from an EMBL/GenBank/DDBJ whole genome shotgun (WGS) entry which is preliminary data.</text>
</comment>
<gene>
    <name evidence="2" type="ORF">DM860_017597</name>
</gene>
<feature type="transmembrane region" description="Helical" evidence="1">
    <location>
        <begin position="44"/>
        <end position="67"/>
    </location>
</feature>
<proteinExistence type="predicted"/>
<evidence type="ECO:0000256" key="1">
    <source>
        <dbReference type="SAM" id="Phobius"/>
    </source>
</evidence>
<name>A0A328D9A6_9ASTE</name>
<keyword evidence="3" id="KW-1185">Reference proteome</keyword>
<dbReference type="AlphaFoldDB" id="A0A328D9A6"/>
<sequence>MLGNEESGTLLTLFKAGDDPHQPLESIVDDFKPKLHSSRHFNTCVSLALILEFWSPVFLCFLLYAVLGGLESSSLERLLEPGAAMD</sequence>
<evidence type="ECO:0000313" key="2">
    <source>
        <dbReference type="EMBL" id="RAL42417.1"/>
    </source>
</evidence>
<dbReference type="EMBL" id="NQVE01000174">
    <property type="protein sequence ID" value="RAL42417.1"/>
    <property type="molecule type" value="Genomic_DNA"/>
</dbReference>
<evidence type="ECO:0000313" key="3">
    <source>
        <dbReference type="Proteomes" id="UP000249390"/>
    </source>
</evidence>
<protein>
    <submittedName>
        <fullName evidence="2">Uncharacterized protein</fullName>
    </submittedName>
</protein>
<keyword evidence="1" id="KW-1133">Transmembrane helix</keyword>
<keyword evidence="1" id="KW-0472">Membrane</keyword>
<dbReference type="Proteomes" id="UP000249390">
    <property type="component" value="Unassembled WGS sequence"/>
</dbReference>
<reference evidence="2 3" key="1">
    <citation type="submission" date="2018-06" db="EMBL/GenBank/DDBJ databases">
        <title>The Genome of Cuscuta australis (Dodder) Provides Insight into the Evolution of Plant Parasitism.</title>
        <authorList>
            <person name="Liu H."/>
        </authorList>
    </citation>
    <scope>NUCLEOTIDE SEQUENCE [LARGE SCALE GENOMIC DNA]</scope>
    <source>
        <strain evidence="3">cv. Yunnan</strain>
        <tissue evidence="2">Vines</tissue>
    </source>
</reference>
<organism evidence="2 3">
    <name type="scientific">Cuscuta australis</name>
    <dbReference type="NCBI Taxonomy" id="267555"/>
    <lineage>
        <taxon>Eukaryota</taxon>
        <taxon>Viridiplantae</taxon>
        <taxon>Streptophyta</taxon>
        <taxon>Embryophyta</taxon>
        <taxon>Tracheophyta</taxon>
        <taxon>Spermatophyta</taxon>
        <taxon>Magnoliopsida</taxon>
        <taxon>eudicotyledons</taxon>
        <taxon>Gunneridae</taxon>
        <taxon>Pentapetalae</taxon>
        <taxon>asterids</taxon>
        <taxon>lamiids</taxon>
        <taxon>Solanales</taxon>
        <taxon>Convolvulaceae</taxon>
        <taxon>Cuscuteae</taxon>
        <taxon>Cuscuta</taxon>
        <taxon>Cuscuta subgen. Grammica</taxon>
        <taxon>Cuscuta sect. Cleistogrammica</taxon>
    </lineage>
</organism>